<dbReference type="PRINTS" id="PR00032">
    <property type="entry name" value="HTHARAC"/>
</dbReference>
<dbReference type="InterPro" id="IPR037923">
    <property type="entry name" value="HTH-like"/>
</dbReference>
<accession>A0AA87DEI9</accession>
<evidence type="ECO:0000256" key="3">
    <source>
        <dbReference type="ARBA" id="ARBA00023163"/>
    </source>
</evidence>
<dbReference type="InterPro" id="IPR020449">
    <property type="entry name" value="Tscrpt_reg_AraC-type_HTH"/>
</dbReference>
<dbReference type="Pfam" id="PF12833">
    <property type="entry name" value="HTH_18"/>
    <property type="match status" value="1"/>
</dbReference>
<evidence type="ECO:0000259" key="4">
    <source>
        <dbReference type="PROSITE" id="PS01124"/>
    </source>
</evidence>
<comment type="caution">
    <text evidence="5">The sequence shown here is derived from an EMBL/GenBank/DDBJ whole genome shotgun (WGS) entry which is preliminary data.</text>
</comment>
<dbReference type="PROSITE" id="PS00041">
    <property type="entry name" value="HTH_ARAC_FAMILY_1"/>
    <property type="match status" value="1"/>
</dbReference>
<sequence>MKSVNKMSIKFNSSESEYPLKFYDIGLKWVQHKVYRPHGFRYYHWLQTDKGTGFIKIGQKVIKLSPHQGFLMRPYTPYSCYPDTDQIWITSFLTFEGTMIDSMASFLDLNEFQIYQDLDKNLENFIENNYKSFTTYDYLSSLEQSTLIYTFLMYLKRNAYINELDFSQSKIVNKIIEYIRLHYQEKISNEMLASLSGYSIPHTVRLFKAEVEVTPMEYLTRFRLRMAKTLVDFKPEISIDEIASLVGYSNISYFIQQYKKMFQTTPGQERHHVL</sequence>
<keyword evidence="3" id="KW-0804">Transcription</keyword>
<dbReference type="PANTHER" id="PTHR43280">
    <property type="entry name" value="ARAC-FAMILY TRANSCRIPTIONAL REGULATOR"/>
    <property type="match status" value="1"/>
</dbReference>
<keyword evidence="1" id="KW-0805">Transcription regulation</keyword>
<evidence type="ECO:0000256" key="1">
    <source>
        <dbReference type="ARBA" id="ARBA00023015"/>
    </source>
</evidence>
<dbReference type="Proteomes" id="UP000003672">
    <property type="component" value="Unassembled WGS sequence"/>
</dbReference>
<dbReference type="Gene3D" id="1.10.10.60">
    <property type="entry name" value="Homeodomain-like"/>
    <property type="match status" value="2"/>
</dbReference>
<evidence type="ECO:0000256" key="2">
    <source>
        <dbReference type="ARBA" id="ARBA00023125"/>
    </source>
</evidence>
<dbReference type="AlphaFoldDB" id="A0AA87DEI9"/>
<dbReference type="PANTHER" id="PTHR43280:SF28">
    <property type="entry name" value="HTH-TYPE TRANSCRIPTIONAL ACTIVATOR RHAS"/>
    <property type="match status" value="1"/>
</dbReference>
<dbReference type="GO" id="GO:0043565">
    <property type="term" value="F:sequence-specific DNA binding"/>
    <property type="evidence" value="ECO:0007669"/>
    <property type="project" value="InterPro"/>
</dbReference>
<evidence type="ECO:0000313" key="6">
    <source>
        <dbReference type="Proteomes" id="UP000003672"/>
    </source>
</evidence>
<name>A0AA87DEI9_9LACO</name>
<dbReference type="SUPFAM" id="SSF51215">
    <property type="entry name" value="Regulatory protein AraC"/>
    <property type="match status" value="1"/>
</dbReference>
<dbReference type="Pfam" id="PF02311">
    <property type="entry name" value="AraC_binding"/>
    <property type="match status" value="1"/>
</dbReference>
<dbReference type="InterPro" id="IPR018060">
    <property type="entry name" value="HTH_AraC"/>
</dbReference>
<dbReference type="PROSITE" id="PS01124">
    <property type="entry name" value="HTH_ARAC_FAMILY_2"/>
    <property type="match status" value="1"/>
</dbReference>
<dbReference type="InterPro" id="IPR018062">
    <property type="entry name" value="HTH_AraC-typ_CS"/>
</dbReference>
<feature type="domain" description="HTH araC/xylS-type" evidence="4">
    <location>
        <begin position="173"/>
        <end position="272"/>
    </location>
</feature>
<organism evidence="5 6">
    <name type="scientific">Lactobacillus paragasseri JV-V03</name>
    <dbReference type="NCBI Taxonomy" id="525326"/>
    <lineage>
        <taxon>Bacteria</taxon>
        <taxon>Bacillati</taxon>
        <taxon>Bacillota</taxon>
        <taxon>Bacilli</taxon>
        <taxon>Lactobacillales</taxon>
        <taxon>Lactobacillaceae</taxon>
        <taxon>Lactobacillus</taxon>
    </lineage>
</organism>
<dbReference type="GO" id="GO:0003700">
    <property type="term" value="F:DNA-binding transcription factor activity"/>
    <property type="evidence" value="ECO:0007669"/>
    <property type="project" value="InterPro"/>
</dbReference>
<evidence type="ECO:0000313" key="5">
    <source>
        <dbReference type="EMBL" id="EFJ70651.1"/>
    </source>
</evidence>
<dbReference type="InterPro" id="IPR003313">
    <property type="entry name" value="AraC-bd"/>
</dbReference>
<proteinExistence type="predicted"/>
<keyword evidence="2" id="KW-0238">DNA-binding</keyword>
<dbReference type="EMBL" id="ACGO02000001">
    <property type="protein sequence ID" value="EFJ70651.1"/>
    <property type="molecule type" value="Genomic_DNA"/>
</dbReference>
<protein>
    <submittedName>
        <fullName evidence="5">Transcriptional regulator, AraC family</fullName>
    </submittedName>
</protein>
<reference evidence="5 6" key="1">
    <citation type="submission" date="2010-06" db="EMBL/GenBank/DDBJ databases">
        <authorList>
            <person name="Muzny D."/>
            <person name="Qin X."/>
            <person name="Buhay C."/>
            <person name="Dugan-Rocha S."/>
            <person name="Ding Y."/>
            <person name="Chen G."/>
            <person name="Hawes A."/>
            <person name="Holder M."/>
            <person name="Jhangiani S."/>
            <person name="Johnson A."/>
            <person name="Khan Z."/>
            <person name="Li Z."/>
            <person name="Liu W."/>
            <person name="Liu X."/>
            <person name="Perez L."/>
            <person name="Shen H."/>
            <person name="Wang Q."/>
            <person name="Watt J."/>
            <person name="Xi L."/>
            <person name="Xin Y."/>
            <person name="Zhou J."/>
            <person name="Deng J."/>
            <person name="Jiang H."/>
            <person name="Liu Y."/>
            <person name="Qu J."/>
            <person name="Song X.-Z."/>
            <person name="Zhang L."/>
            <person name="Villasana D."/>
            <person name="Johnson A."/>
            <person name="Liu J."/>
            <person name="Liyanage D."/>
            <person name="Lorensuhewa L."/>
            <person name="Robinson T."/>
            <person name="Song A."/>
            <person name="Song B.-B."/>
            <person name="Dinh H."/>
            <person name="Thornton R."/>
            <person name="Coyle M."/>
            <person name="Francisco L."/>
            <person name="Jackson L."/>
            <person name="Javaid M."/>
            <person name="Korchina V."/>
            <person name="Kovar C."/>
            <person name="Mata R."/>
            <person name="Mathew T."/>
            <person name="Ngo R."/>
            <person name="Nguyen L."/>
            <person name="Nguyen N."/>
            <person name="Okwuonu G."/>
            <person name="Ongeri F."/>
            <person name="Pham C."/>
            <person name="Simmons D."/>
            <person name="Wilczek-Boney K."/>
            <person name="Hale W."/>
            <person name="Jakkamsetti A."/>
            <person name="Pham P."/>
            <person name="Ruth R."/>
            <person name="San Lucas F."/>
            <person name="Warren J."/>
            <person name="Zhang J."/>
            <person name="Zhao Z."/>
            <person name="Zhou C."/>
            <person name="Zhu D."/>
            <person name="Lee S."/>
            <person name="Bess C."/>
            <person name="Blankenburg K."/>
            <person name="Forbes L."/>
            <person name="Fu Q."/>
            <person name="Gubbala S."/>
            <person name="Hirani K."/>
            <person name="Jayaseelan J.C."/>
            <person name="Lara F."/>
            <person name="Munidasa M."/>
            <person name="Palculict T."/>
            <person name="Patil S."/>
            <person name="Pu L.-L."/>
            <person name="Saada N."/>
            <person name="Tang L."/>
            <person name="Weissenberger G."/>
            <person name="Zhu Y."/>
            <person name="Hemphill L."/>
            <person name="Shang Y."/>
            <person name="Youmans B."/>
            <person name="Ayvaz T."/>
            <person name="Ross M."/>
            <person name="Santibanez J."/>
            <person name="Aqrawi P."/>
            <person name="Gross S."/>
            <person name="Joshi V."/>
            <person name="Fowler G."/>
            <person name="Nazareth L."/>
            <person name="Reid J."/>
            <person name="Worley K."/>
            <person name="Petrosino J."/>
            <person name="Highlander S."/>
            <person name="Gibbs R."/>
        </authorList>
    </citation>
    <scope>NUCLEOTIDE SEQUENCE [LARGE SCALE GENOMIC DNA]</scope>
    <source>
        <strain evidence="5 6">JV-V03</strain>
    </source>
</reference>
<dbReference type="SMART" id="SM00342">
    <property type="entry name" value="HTH_ARAC"/>
    <property type="match status" value="1"/>
</dbReference>
<dbReference type="SUPFAM" id="SSF46689">
    <property type="entry name" value="Homeodomain-like"/>
    <property type="match status" value="2"/>
</dbReference>
<gene>
    <name evidence="5" type="ORF">HMPREF0514_11095</name>
</gene>
<dbReference type="InterPro" id="IPR009057">
    <property type="entry name" value="Homeodomain-like_sf"/>
</dbReference>